<feature type="transmembrane region" description="Helical" evidence="11">
    <location>
        <begin position="175"/>
        <end position="198"/>
    </location>
</feature>
<dbReference type="Proteomes" id="UP000239863">
    <property type="component" value="Unassembled WGS sequence"/>
</dbReference>
<feature type="compositionally biased region" description="Basic and acidic residues" evidence="10">
    <location>
        <begin position="226"/>
        <end position="241"/>
    </location>
</feature>
<dbReference type="GO" id="GO:0015031">
    <property type="term" value="P:protein transport"/>
    <property type="evidence" value="ECO:0007669"/>
    <property type="project" value="UniProtKB-KW"/>
</dbReference>
<evidence type="ECO:0000256" key="9">
    <source>
        <dbReference type="RuleBase" id="RU003945"/>
    </source>
</evidence>
<comment type="caution">
    <text evidence="13">The sequence shown here is derived from an EMBL/GenBank/DDBJ whole genome shotgun (WGS) entry which is preliminary data.</text>
</comment>
<dbReference type="InterPro" id="IPR047196">
    <property type="entry name" value="YidC_ALB_C"/>
</dbReference>
<dbReference type="OrthoDB" id="9780552at2"/>
<organism evidence="13 14">
    <name type="scientific">Clostridium algidicarnis DSM 15099</name>
    <dbReference type="NCBI Taxonomy" id="1121295"/>
    <lineage>
        <taxon>Bacteria</taxon>
        <taxon>Bacillati</taxon>
        <taxon>Bacillota</taxon>
        <taxon>Clostridia</taxon>
        <taxon>Eubacteriales</taxon>
        <taxon>Clostridiaceae</taxon>
        <taxon>Clostridium</taxon>
    </lineage>
</organism>
<keyword evidence="4 9" id="KW-0812">Transmembrane</keyword>
<feature type="region of interest" description="Disordered" evidence="10">
    <location>
        <begin position="216"/>
        <end position="241"/>
    </location>
</feature>
<dbReference type="Pfam" id="PF02096">
    <property type="entry name" value="60KD_IMP"/>
    <property type="match status" value="1"/>
</dbReference>
<evidence type="ECO:0000256" key="7">
    <source>
        <dbReference type="ARBA" id="ARBA00023136"/>
    </source>
</evidence>
<evidence type="ECO:0000256" key="6">
    <source>
        <dbReference type="ARBA" id="ARBA00022989"/>
    </source>
</evidence>
<evidence type="ECO:0000259" key="12">
    <source>
        <dbReference type="Pfam" id="PF02096"/>
    </source>
</evidence>
<evidence type="ECO:0000256" key="1">
    <source>
        <dbReference type="ARBA" id="ARBA00004651"/>
    </source>
</evidence>
<keyword evidence="3" id="KW-1003">Cell membrane</keyword>
<dbReference type="PANTHER" id="PTHR12428:SF65">
    <property type="entry name" value="CYTOCHROME C OXIDASE ASSEMBLY PROTEIN COX18, MITOCHONDRIAL"/>
    <property type="match status" value="1"/>
</dbReference>
<evidence type="ECO:0000313" key="13">
    <source>
        <dbReference type="EMBL" id="PPK46952.1"/>
    </source>
</evidence>
<dbReference type="RefSeq" id="WP_051652403.1">
    <property type="nucleotide sequence ID" value="NZ_PTIS01000015.1"/>
</dbReference>
<sequence length="241" mass="27639">MKYINQYLTQFFEFIHGLVKVITANPDYSYGLAIIFFTIIIRIILLPLNIKQTRSQVKMQELQPEVKKLQTKYKNDPQKQQQEMSKLYKENGANPLSGCLPLLVQMPILFGLYYVFNNLQGITGVGFLWIKDLSQPDHLYILPVLSFLTQFISSKIISNNAPQDAQAKQMQTMNIFMAGFIGFMSMKLKSALVLYWVINNLIQIAQTFLTKALDKKPNDEISTSKGAKEINSDKDLNKKNK</sequence>
<reference evidence="13 14" key="1">
    <citation type="submission" date="2018-02" db="EMBL/GenBank/DDBJ databases">
        <title>Genomic Encyclopedia of Archaeal and Bacterial Type Strains, Phase II (KMG-II): from individual species to whole genera.</title>
        <authorList>
            <person name="Goeker M."/>
        </authorList>
    </citation>
    <scope>NUCLEOTIDE SEQUENCE [LARGE SCALE GENOMIC DNA]</scope>
    <source>
        <strain evidence="13 14">DSM 15099</strain>
    </source>
</reference>
<feature type="domain" description="Membrane insertase YidC/Oxa/ALB C-terminal" evidence="12">
    <location>
        <begin position="30"/>
        <end position="211"/>
    </location>
</feature>
<name>A0A2S6FW44_9CLOT</name>
<keyword evidence="7 11" id="KW-0472">Membrane</keyword>
<evidence type="ECO:0000256" key="3">
    <source>
        <dbReference type="ARBA" id="ARBA00022475"/>
    </source>
</evidence>
<keyword evidence="2" id="KW-0813">Transport</keyword>
<keyword evidence="5" id="KW-0653">Protein transport</keyword>
<dbReference type="CDD" id="cd20070">
    <property type="entry name" value="5TM_YidC_Alb3"/>
    <property type="match status" value="1"/>
</dbReference>
<dbReference type="AlphaFoldDB" id="A0A2S6FW44"/>
<dbReference type="STRING" id="37659.GCA_000703125_01026"/>
<dbReference type="PANTHER" id="PTHR12428">
    <property type="entry name" value="OXA1"/>
    <property type="match status" value="1"/>
</dbReference>
<comment type="similarity">
    <text evidence="9">Belongs to the OXA1/ALB3/YidC family.</text>
</comment>
<accession>A0A2S6FW44</accession>
<dbReference type="InterPro" id="IPR001708">
    <property type="entry name" value="YidC/ALB3/OXA1/COX18"/>
</dbReference>
<evidence type="ECO:0000313" key="14">
    <source>
        <dbReference type="Proteomes" id="UP000239863"/>
    </source>
</evidence>
<dbReference type="EMBL" id="PTIS01000015">
    <property type="protein sequence ID" value="PPK46952.1"/>
    <property type="molecule type" value="Genomic_DNA"/>
</dbReference>
<gene>
    <name evidence="13" type="ORF">BD821_11578</name>
</gene>
<evidence type="ECO:0000256" key="11">
    <source>
        <dbReference type="SAM" id="Phobius"/>
    </source>
</evidence>
<evidence type="ECO:0000256" key="5">
    <source>
        <dbReference type="ARBA" id="ARBA00022927"/>
    </source>
</evidence>
<dbReference type="InterPro" id="IPR028055">
    <property type="entry name" value="YidC/Oxa/ALB_C"/>
</dbReference>
<keyword evidence="6 11" id="KW-1133">Transmembrane helix</keyword>
<evidence type="ECO:0000256" key="8">
    <source>
        <dbReference type="ARBA" id="ARBA00023186"/>
    </source>
</evidence>
<keyword evidence="8" id="KW-0143">Chaperone</keyword>
<dbReference type="GeneID" id="75089953"/>
<comment type="subcellular location">
    <subcellularLocation>
        <location evidence="1">Cell membrane</location>
        <topology evidence="1">Multi-pass membrane protein</topology>
    </subcellularLocation>
    <subcellularLocation>
        <location evidence="9">Membrane</location>
        <topology evidence="9">Multi-pass membrane protein</topology>
    </subcellularLocation>
</comment>
<dbReference type="PRINTS" id="PR00701">
    <property type="entry name" value="60KDINNERMP"/>
</dbReference>
<dbReference type="GO" id="GO:0005886">
    <property type="term" value="C:plasma membrane"/>
    <property type="evidence" value="ECO:0007669"/>
    <property type="project" value="UniProtKB-SubCell"/>
</dbReference>
<dbReference type="GO" id="GO:0032977">
    <property type="term" value="F:membrane insertase activity"/>
    <property type="evidence" value="ECO:0007669"/>
    <property type="project" value="InterPro"/>
</dbReference>
<feature type="transmembrane region" description="Helical" evidence="11">
    <location>
        <begin position="28"/>
        <end position="50"/>
    </location>
</feature>
<dbReference type="NCBIfam" id="TIGR03592">
    <property type="entry name" value="yidC_oxa1_cterm"/>
    <property type="match status" value="1"/>
</dbReference>
<proteinExistence type="inferred from homology"/>
<evidence type="ECO:0000256" key="2">
    <source>
        <dbReference type="ARBA" id="ARBA00022448"/>
    </source>
</evidence>
<dbReference type="GO" id="GO:0051205">
    <property type="term" value="P:protein insertion into membrane"/>
    <property type="evidence" value="ECO:0007669"/>
    <property type="project" value="TreeGrafter"/>
</dbReference>
<protein>
    <submittedName>
        <fullName evidence="13">YidC/Oxa1 family membrane protein insertase</fullName>
    </submittedName>
</protein>
<evidence type="ECO:0000256" key="4">
    <source>
        <dbReference type="ARBA" id="ARBA00022692"/>
    </source>
</evidence>
<evidence type="ECO:0000256" key="10">
    <source>
        <dbReference type="SAM" id="MobiDB-lite"/>
    </source>
</evidence>